<proteinExistence type="predicted"/>
<protein>
    <recommendedName>
        <fullName evidence="3">DDE Tnp4 domain-containing protein</fullName>
    </recommendedName>
</protein>
<dbReference type="EMBL" id="KN822038">
    <property type="protein sequence ID" value="KIM63033.1"/>
    <property type="molecule type" value="Genomic_DNA"/>
</dbReference>
<dbReference type="AlphaFoldDB" id="A0A0C2ZN72"/>
<dbReference type="STRING" id="1036808.A0A0C2ZN72"/>
<sequence>IPDVQSEDMHKAWMFAESRACYAWRNGVFAANRCAVNLYARPGMFGDAFYDRKSQFSLNYQAIIMPHNLMIVDYALGQPGSMHDAYAF</sequence>
<feature type="non-terminal residue" evidence="1">
    <location>
        <position position="1"/>
    </location>
</feature>
<evidence type="ECO:0008006" key="3">
    <source>
        <dbReference type="Google" id="ProtNLM"/>
    </source>
</evidence>
<gene>
    <name evidence="1" type="ORF">SCLCIDRAFT_118423</name>
</gene>
<name>A0A0C2ZN72_9AGAM</name>
<keyword evidence="2" id="KW-1185">Reference proteome</keyword>
<accession>A0A0C2ZN72</accession>
<dbReference type="HOGENOM" id="CLU_018552_14_1_1"/>
<evidence type="ECO:0000313" key="2">
    <source>
        <dbReference type="Proteomes" id="UP000053989"/>
    </source>
</evidence>
<dbReference type="OrthoDB" id="2641813at2759"/>
<reference evidence="1 2" key="1">
    <citation type="submission" date="2014-04" db="EMBL/GenBank/DDBJ databases">
        <authorList>
            <consortium name="DOE Joint Genome Institute"/>
            <person name="Kuo A."/>
            <person name="Kohler A."/>
            <person name="Nagy L.G."/>
            <person name="Floudas D."/>
            <person name="Copeland A."/>
            <person name="Barry K.W."/>
            <person name="Cichocki N."/>
            <person name="Veneault-Fourrey C."/>
            <person name="LaButti K."/>
            <person name="Lindquist E.A."/>
            <person name="Lipzen A."/>
            <person name="Lundell T."/>
            <person name="Morin E."/>
            <person name="Murat C."/>
            <person name="Sun H."/>
            <person name="Tunlid A."/>
            <person name="Henrissat B."/>
            <person name="Grigoriev I.V."/>
            <person name="Hibbett D.S."/>
            <person name="Martin F."/>
            <person name="Nordberg H.P."/>
            <person name="Cantor M.N."/>
            <person name="Hua S.X."/>
        </authorList>
    </citation>
    <scope>NUCLEOTIDE SEQUENCE [LARGE SCALE GENOMIC DNA]</scope>
    <source>
        <strain evidence="1 2">Foug A</strain>
    </source>
</reference>
<evidence type="ECO:0000313" key="1">
    <source>
        <dbReference type="EMBL" id="KIM63033.1"/>
    </source>
</evidence>
<dbReference type="Proteomes" id="UP000053989">
    <property type="component" value="Unassembled WGS sequence"/>
</dbReference>
<dbReference type="InParanoid" id="A0A0C2ZN72"/>
<reference evidence="2" key="2">
    <citation type="submission" date="2015-01" db="EMBL/GenBank/DDBJ databases">
        <title>Evolutionary Origins and Diversification of the Mycorrhizal Mutualists.</title>
        <authorList>
            <consortium name="DOE Joint Genome Institute"/>
            <consortium name="Mycorrhizal Genomics Consortium"/>
            <person name="Kohler A."/>
            <person name="Kuo A."/>
            <person name="Nagy L.G."/>
            <person name="Floudas D."/>
            <person name="Copeland A."/>
            <person name="Barry K.W."/>
            <person name="Cichocki N."/>
            <person name="Veneault-Fourrey C."/>
            <person name="LaButti K."/>
            <person name="Lindquist E.A."/>
            <person name="Lipzen A."/>
            <person name="Lundell T."/>
            <person name="Morin E."/>
            <person name="Murat C."/>
            <person name="Riley R."/>
            <person name="Ohm R."/>
            <person name="Sun H."/>
            <person name="Tunlid A."/>
            <person name="Henrissat B."/>
            <person name="Grigoriev I.V."/>
            <person name="Hibbett D.S."/>
            <person name="Martin F."/>
        </authorList>
    </citation>
    <scope>NUCLEOTIDE SEQUENCE [LARGE SCALE GENOMIC DNA]</scope>
    <source>
        <strain evidence="2">Foug A</strain>
    </source>
</reference>
<organism evidence="1 2">
    <name type="scientific">Scleroderma citrinum Foug A</name>
    <dbReference type="NCBI Taxonomy" id="1036808"/>
    <lineage>
        <taxon>Eukaryota</taxon>
        <taxon>Fungi</taxon>
        <taxon>Dikarya</taxon>
        <taxon>Basidiomycota</taxon>
        <taxon>Agaricomycotina</taxon>
        <taxon>Agaricomycetes</taxon>
        <taxon>Agaricomycetidae</taxon>
        <taxon>Boletales</taxon>
        <taxon>Sclerodermatineae</taxon>
        <taxon>Sclerodermataceae</taxon>
        <taxon>Scleroderma</taxon>
    </lineage>
</organism>